<evidence type="ECO:0000313" key="1">
    <source>
        <dbReference type="EMBL" id="MFM0595353.1"/>
    </source>
</evidence>
<gene>
    <name evidence="1" type="ORF">PQQ68_20220</name>
</gene>
<keyword evidence="2" id="KW-1185">Reference proteome</keyword>
<protein>
    <submittedName>
        <fullName evidence="1">Beta-hexosaminidase</fullName>
    </submittedName>
</protein>
<proteinExistence type="predicted"/>
<dbReference type="Proteomes" id="UP001629367">
    <property type="component" value="Unassembled WGS sequence"/>
</dbReference>
<reference evidence="1 2" key="1">
    <citation type="journal article" date="2024" name="Chem. Sci.">
        <title>Discovery of megapolipeptins by genome mining of a Burkholderiales bacteria collection.</title>
        <authorList>
            <person name="Paulo B.S."/>
            <person name="Recchia M.J.J."/>
            <person name="Lee S."/>
            <person name="Fergusson C.H."/>
            <person name="Romanowski S.B."/>
            <person name="Hernandez A."/>
            <person name="Krull N."/>
            <person name="Liu D.Y."/>
            <person name="Cavanagh H."/>
            <person name="Bos A."/>
            <person name="Gray C.A."/>
            <person name="Murphy B.T."/>
            <person name="Linington R.G."/>
            <person name="Eustaquio A.S."/>
        </authorList>
    </citation>
    <scope>NUCLEOTIDE SEQUENCE [LARGE SCALE GENOMIC DNA]</scope>
    <source>
        <strain evidence="1 2">RL17-335-BIF-A</strain>
    </source>
</reference>
<comment type="caution">
    <text evidence="1">The sequence shown here is derived from an EMBL/GenBank/DDBJ whole genome shotgun (WGS) entry which is preliminary data.</text>
</comment>
<name>A0ABW9DAV5_9BURK</name>
<evidence type="ECO:0000313" key="2">
    <source>
        <dbReference type="Proteomes" id="UP001629367"/>
    </source>
</evidence>
<sequence length="95" mass="10549">MRTFVKYDPMAPRATTPMMVGQHVVARRPLHGSVHTLYMIMDGSPVVHTSISTPNADDCQAAITKHQRRTAAMLADKTIAKAKRKPRALRIREAA</sequence>
<accession>A0ABW9DAV5</accession>
<organism evidence="1 2">
    <name type="scientific">Paraburkholderia dilworthii</name>
    <dbReference type="NCBI Taxonomy" id="948106"/>
    <lineage>
        <taxon>Bacteria</taxon>
        <taxon>Pseudomonadati</taxon>
        <taxon>Pseudomonadota</taxon>
        <taxon>Betaproteobacteria</taxon>
        <taxon>Burkholderiales</taxon>
        <taxon>Burkholderiaceae</taxon>
        <taxon>Paraburkholderia</taxon>
    </lineage>
</organism>
<dbReference type="RefSeq" id="WP_408214745.1">
    <property type="nucleotide sequence ID" value="NZ_JAQQBZ010000014.1"/>
</dbReference>
<dbReference type="EMBL" id="JAQQBZ010000014">
    <property type="protein sequence ID" value="MFM0595353.1"/>
    <property type="molecule type" value="Genomic_DNA"/>
</dbReference>